<dbReference type="STRING" id="55544.A0A4D9EL81"/>
<gene>
    <name evidence="3" type="ORF">DR999_PMT10154</name>
</gene>
<evidence type="ECO:0000256" key="2">
    <source>
        <dbReference type="SAM" id="Phobius"/>
    </source>
</evidence>
<proteinExistence type="predicted"/>
<dbReference type="Gene3D" id="1.20.1070.10">
    <property type="entry name" value="Rhodopsin 7-helix transmembrane proteins"/>
    <property type="match status" value="1"/>
</dbReference>
<reference evidence="3 4" key="1">
    <citation type="submission" date="2019-04" db="EMBL/GenBank/DDBJ databases">
        <title>Draft genome of the big-headed turtle Platysternon megacephalum.</title>
        <authorList>
            <person name="Gong S."/>
        </authorList>
    </citation>
    <scope>NUCLEOTIDE SEQUENCE [LARGE SCALE GENOMIC DNA]</scope>
    <source>
        <strain evidence="3">DO16091913</strain>
        <tissue evidence="3">Muscle</tissue>
    </source>
</reference>
<feature type="region of interest" description="Disordered" evidence="1">
    <location>
        <begin position="121"/>
        <end position="166"/>
    </location>
</feature>
<protein>
    <submittedName>
        <fullName evidence="3">Putative methyltransferase KIAA1456-like protein</fullName>
    </submittedName>
</protein>
<dbReference type="GO" id="GO:0008168">
    <property type="term" value="F:methyltransferase activity"/>
    <property type="evidence" value="ECO:0007669"/>
    <property type="project" value="UniProtKB-KW"/>
</dbReference>
<sequence length="166" mass="18306">MLWSFHGCRIPLCKEPCAMRLGIHLSPLFHAGAVVAAFFFCNFPDTASSLMHIYIHSWSTSVLVLYTWLKTYLSLPLWYLNSALDPLLFCISSASFRNACRESLPPLLPWVSKKLQGSCARSGGQAPRAGRSLWTLNSTKGEPSKSSRDSRASEPQLLSCGTRAGP</sequence>
<evidence type="ECO:0000256" key="1">
    <source>
        <dbReference type="SAM" id="MobiDB-lite"/>
    </source>
</evidence>
<dbReference type="OrthoDB" id="5962705at2759"/>
<feature type="transmembrane region" description="Helical" evidence="2">
    <location>
        <begin position="21"/>
        <end position="40"/>
    </location>
</feature>
<dbReference type="AlphaFoldDB" id="A0A4D9EL81"/>
<accession>A0A4D9EL81</accession>
<name>A0A4D9EL81_9SAUR</name>
<keyword evidence="2" id="KW-0472">Membrane</keyword>
<dbReference type="Proteomes" id="UP000297703">
    <property type="component" value="Unassembled WGS sequence"/>
</dbReference>
<keyword evidence="4" id="KW-1185">Reference proteome</keyword>
<dbReference type="GO" id="GO:0032259">
    <property type="term" value="P:methylation"/>
    <property type="evidence" value="ECO:0007669"/>
    <property type="project" value="UniProtKB-KW"/>
</dbReference>
<dbReference type="EMBL" id="QXTE01000090">
    <property type="protein sequence ID" value="TFK06990.1"/>
    <property type="molecule type" value="Genomic_DNA"/>
</dbReference>
<evidence type="ECO:0000313" key="3">
    <source>
        <dbReference type="EMBL" id="TFK06990.1"/>
    </source>
</evidence>
<feature type="compositionally biased region" description="Basic and acidic residues" evidence="1">
    <location>
        <begin position="142"/>
        <end position="152"/>
    </location>
</feature>
<keyword evidence="3" id="KW-0489">Methyltransferase</keyword>
<feature type="transmembrane region" description="Helical" evidence="2">
    <location>
        <begin position="52"/>
        <end position="69"/>
    </location>
</feature>
<organism evidence="3 4">
    <name type="scientific">Platysternon megacephalum</name>
    <name type="common">big-headed turtle</name>
    <dbReference type="NCBI Taxonomy" id="55544"/>
    <lineage>
        <taxon>Eukaryota</taxon>
        <taxon>Metazoa</taxon>
        <taxon>Chordata</taxon>
        <taxon>Craniata</taxon>
        <taxon>Vertebrata</taxon>
        <taxon>Euteleostomi</taxon>
        <taxon>Archelosauria</taxon>
        <taxon>Testudinata</taxon>
        <taxon>Testudines</taxon>
        <taxon>Cryptodira</taxon>
        <taxon>Durocryptodira</taxon>
        <taxon>Testudinoidea</taxon>
        <taxon>Platysternidae</taxon>
        <taxon>Platysternon</taxon>
    </lineage>
</organism>
<reference evidence="3 4" key="2">
    <citation type="submission" date="2019-04" db="EMBL/GenBank/DDBJ databases">
        <title>The genome sequence of big-headed turtle.</title>
        <authorList>
            <person name="Gong S."/>
        </authorList>
    </citation>
    <scope>NUCLEOTIDE SEQUENCE [LARGE SCALE GENOMIC DNA]</scope>
    <source>
        <strain evidence="3">DO16091913</strain>
        <tissue evidence="3">Muscle</tissue>
    </source>
</reference>
<comment type="caution">
    <text evidence="3">The sequence shown here is derived from an EMBL/GenBank/DDBJ whole genome shotgun (WGS) entry which is preliminary data.</text>
</comment>
<keyword evidence="3" id="KW-0808">Transferase</keyword>
<dbReference type="SUPFAM" id="SSF81321">
    <property type="entry name" value="Family A G protein-coupled receptor-like"/>
    <property type="match status" value="1"/>
</dbReference>
<keyword evidence="2" id="KW-0812">Transmembrane</keyword>
<keyword evidence="2" id="KW-1133">Transmembrane helix</keyword>
<evidence type="ECO:0000313" key="4">
    <source>
        <dbReference type="Proteomes" id="UP000297703"/>
    </source>
</evidence>